<protein>
    <recommendedName>
        <fullName evidence="3">CS domain-containing protein</fullName>
    </recommendedName>
</protein>
<dbReference type="InterPro" id="IPR007052">
    <property type="entry name" value="CS_dom"/>
</dbReference>
<evidence type="ECO:0000256" key="1">
    <source>
        <dbReference type="ARBA" id="ARBA00025733"/>
    </source>
</evidence>
<dbReference type="Gene3D" id="2.60.40.790">
    <property type="match status" value="1"/>
</dbReference>
<feature type="compositionally biased region" description="Acidic residues" evidence="2">
    <location>
        <begin position="111"/>
        <end position="120"/>
    </location>
</feature>
<dbReference type="Proteomes" id="UP001620626">
    <property type="component" value="Unassembled WGS sequence"/>
</dbReference>
<dbReference type="SUPFAM" id="SSF49764">
    <property type="entry name" value="HSP20-like chaperones"/>
    <property type="match status" value="1"/>
</dbReference>
<evidence type="ECO:0000256" key="2">
    <source>
        <dbReference type="SAM" id="MobiDB-lite"/>
    </source>
</evidence>
<dbReference type="InterPro" id="IPR045250">
    <property type="entry name" value="p23-like"/>
</dbReference>
<dbReference type="CDD" id="cd06465">
    <property type="entry name" value="p23_hB-ind1_like"/>
    <property type="match status" value="1"/>
</dbReference>
<comment type="caution">
    <text evidence="4">The sequence shown here is derived from an EMBL/GenBank/DDBJ whole genome shotgun (WGS) entry which is preliminary data.</text>
</comment>
<keyword evidence="5" id="KW-1185">Reference proteome</keyword>
<feature type="compositionally biased region" description="Acidic residues" evidence="2">
    <location>
        <begin position="146"/>
        <end position="170"/>
    </location>
</feature>
<accession>A0ABD2L664</accession>
<dbReference type="PANTHER" id="PTHR22932:SF1">
    <property type="entry name" value="CO-CHAPERONE PROTEIN DAF-41"/>
    <property type="match status" value="1"/>
</dbReference>
<dbReference type="EMBL" id="JBICBT010000534">
    <property type="protein sequence ID" value="KAL3110643.1"/>
    <property type="molecule type" value="Genomic_DNA"/>
</dbReference>
<proteinExistence type="inferred from homology"/>
<evidence type="ECO:0000313" key="4">
    <source>
        <dbReference type="EMBL" id="KAL3110643.1"/>
    </source>
</evidence>
<evidence type="ECO:0000313" key="5">
    <source>
        <dbReference type="Proteomes" id="UP001620626"/>
    </source>
</evidence>
<dbReference type="InterPro" id="IPR008978">
    <property type="entry name" value="HSP20-like_chaperone"/>
</dbReference>
<feature type="compositionally biased region" description="Basic and acidic residues" evidence="2">
    <location>
        <begin position="193"/>
        <end position="213"/>
    </location>
</feature>
<sequence length="213" mass="23582">MASAVVKHPLVLWAQRSPNLYLAVEVGDMKIEELTIDHDKFKIKGKRGNDNYEADLELFGNLKGGERRKIATDRRVEFVIPKEKEEWWPRLLKEKTKVPWIKVDFDKWKDEDEEKEDDTGGDGGGGFGGMDFSSFGLPSGGKGYDDLDMDDDEGDNLDDMGDLEDVDEDEGKGGEGGADKTEKDEEEGGGGGPKKEQPAAPQKAEEENKANGE</sequence>
<feature type="compositionally biased region" description="Basic and acidic residues" evidence="2">
    <location>
        <begin position="171"/>
        <end position="183"/>
    </location>
</feature>
<feature type="region of interest" description="Disordered" evidence="2">
    <location>
        <begin position="109"/>
        <end position="213"/>
    </location>
</feature>
<feature type="domain" description="CS" evidence="3">
    <location>
        <begin position="6"/>
        <end position="92"/>
    </location>
</feature>
<reference evidence="4 5" key="1">
    <citation type="submission" date="2024-10" db="EMBL/GenBank/DDBJ databases">
        <authorList>
            <person name="Kim D."/>
        </authorList>
    </citation>
    <scope>NUCLEOTIDE SEQUENCE [LARGE SCALE GENOMIC DNA]</scope>
    <source>
        <strain evidence="4">BH-2024</strain>
    </source>
</reference>
<dbReference type="FunFam" id="2.60.40.790:FF:000013">
    <property type="entry name" value="Very-long-chain (3R)-3-hydroxyacyl-CoA dehydratase"/>
    <property type="match status" value="1"/>
</dbReference>
<organism evidence="4 5">
    <name type="scientific">Heterodera trifolii</name>
    <dbReference type="NCBI Taxonomy" id="157864"/>
    <lineage>
        <taxon>Eukaryota</taxon>
        <taxon>Metazoa</taxon>
        <taxon>Ecdysozoa</taxon>
        <taxon>Nematoda</taxon>
        <taxon>Chromadorea</taxon>
        <taxon>Rhabditida</taxon>
        <taxon>Tylenchina</taxon>
        <taxon>Tylenchomorpha</taxon>
        <taxon>Tylenchoidea</taxon>
        <taxon>Heteroderidae</taxon>
        <taxon>Heteroderinae</taxon>
        <taxon>Heterodera</taxon>
    </lineage>
</organism>
<name>A0ABD2L664_9BILA</name>
<gene>
    <name evidence="4" type="ORF">niasHT_017521</name>
</gene>
<comment type="similarity">
    <text evidence="1">Belongs to the p23/wos2 family.</text>
</comment>
<dbReference type="PANTHER" id="PTHR22932">
    <property type="entry name" value="TELOMERASE-BINDING PROTEIN P23 HSP90 CO-CHAPERONE"/>
    <property type="match status" value="1"/>
</dbReference>
<evidence type="ECO:0000259" key="3">
    <source>
        <dbReference type="PROSITE" id="PS51203"/>
    </source>
</evidence>
<dbReference type="AlphaFoldDB" id="A0ABD2L664"/>
<dbReference type="PROSITE" id="PS51203">
    <property type="entry name" value="CS"/>
    <property type="match status" value="1"/>
</dbReference>